<evidence type="ECO:0000313" key="3">
    <source>
        <dbReference type="Proteomes" id="UP000184001"/>
    </source>
</evidence>
<proteinExistence type="predicted"/>
<dbReference type="Proteomes" id="UP000184001">
    <property type="component" value="Unassembled WGS sequence"/>
</dbReference>
<sequence>MKKNILILLFLAICCNLVMQSVANAAPTQKDLTYYRKLYSNPLATTFLSVDAYKDKSPVTKEHLKHAFAEMMAWKYKNGLGVVHYKDYSIFKEMKVTWAGDTSAAISLIQSLYKNDKVIDSLKTTYFFTLDYTHNIEKSLYEVRCIVNDMVVESATKEPEQVFDRHHDTWLWPPSGKEQDEKVLSLFDRESRYFFNRSVRFKRVEKYHAEIVTALDKKYVQQMLRQHIPAKRSDLRVTDDGVFWREIPIITIIQEDGHNKISADFDLHYTVSMDGRQLEKMDAVPYEYLRKTFGKSLVRCDMGEEQLKNIRKYTVEEYLKKLGTFIFAE</sequence>
<dbReference type="RefSeq" id="WP_020002023.1">
    <property type="nucleotide sequence ID" value="NZ_CP192219.1"/>
</dbReference>
<name>A0A8G2C859_9BACT</name>
<reference evidence="2 3" key="1">
    <citation type="submission" date="2016-11" db="EMBL/GenBank/DDBJ databases">
        <authorList>
            <person name="Varghese N."/>
            <person name="Submissions S."/>
        </authorList>
    </citation>
    <scope>NUCLEOTIDE SEQUENCE [LARGE SCALE GENOMIC DNA]</scope>
    <source>
        <strain evidence="2 3">DSM 17919</strain>
    </source>
</reference>
<feature type="chain" id="PRO_5034986849" evidence="1">
    <location>
        <begin position="26"/>
        <end position="329"/>
    </location>
</feature>
<evidence type="ECO:0000313" key="2">
    <source>
        <dbReference type="EMBL" id="SHI76414.1"/>
    </source>
</evidence>
<accession>A0A8G2C859</accession>
<evidence type="ECO:0000256" key="1">
    <source>
        <dbReference type="SAM" id="SignalP"/>
    </source>
</evidence>
<protein>
    <submittedName>
        <fullName evidence="2">Uncharacterized protein</fullName>
    </submittedName>
</protein>
<gene>
    <name evidence="2" type="ORF">SAMN05660830_00911</name>
</gene>
<dbReference type="EMBL" id="FQZR01000002">
    <property type="protein sequence ID" value="SHI76414.1"/>
    <property type="molecule type" value="Genomic_DNA"/>
</dbReference>
<dbReference type="AlphaFoldDB" id="A0A8G2C859"/>
<feature type="signal peptide" evidence="1">
    <location>
        <begin position="1"/>
        <end position="25"/>
    </location>
</feature>
<comment type="caution">
    <text evidence="2">The sequence shown here is derived from an EMBL/GenBank/DDBJ whole genome shotgun (WGS) entry which is preliminary data.</text>
</comment>
<organism evidence="2 3">
    <name type="scientific">Halodesulfovibrio aestuarii</name>
    <dbReference type="NCBI Taxonomy" id="126333"/>
    <lineage>
        <taxon>Bacteria</taxon>
        <taxon>Pseudomonadati</taxon>
        <taxon>Thermodesulfobacteriota</taxon>
        <taxon>Desulfovibrionia</taxon>
        <taxon>Desulfovibrionales</taxon>
        <taxon>Desulfovibrionaceae</taxon>
        <taxon>Halodesulfovibrio</taxon>
    </lineage>
</organism>
<keyword evidence="1" id="KW-0732">Signal</keyword>